<comment type="function">
    <text evidence="1">Alpha-L-fucosidase is responsible for hydrolyzing the alpha-1,6-linked fucose joined to the reducing-end N-acetylglucosamine of the carbohydrate moieties of glycoproteins.</text>
</comment>
<dbReference type="EMBL" id="FOGG01000005">
    <property type="protein sequence ID" value="SER20478.1"/>
    <property type="molecule type" value="Genomic_DNA"/>
</dbReference>
<keyword evidence="6" id="KW-0326">Glycosidase</keyword>
<accession>A0A1H9M9W7</accession>
<evidence type="ECO:0000256" key="1">
    <source>
        <dbReference type="ARBA" id="ARBA00004071"/>
    </source>
</evidence>
<dbReference type="InterPro" id="IPR017853">
    <property type="entry name" value="GH"/>
</dbReference>
<dbReference type="Proteomes" id="UP000199572">
    <property type="component" value="Unassembled WGS sequence"/>
</dbReference>
<dbReference type="PRINTS" id="PR00741">
    <property type="entry name" value="GLHYDRLASE29"/>
</dbReference>
<reference evidence="10 11" key="1">
    <citation type="submission" date="2016-10" db="EMBL/GenBank/DDBJ databases">
        <authorList>
            <person name="de Groot N.N."/>
        </authorList>
    </citation>
    <scope>NUCLEOTIDE SEQUENCE [LARGE SCALE GENOMIC DNA]</scope>
    <source>
        <strain evidence="10 11">DSM 18610</strain>
    </source>
</reference>
<dbReference type="PANTHER" id="PTHR10030:SF37">
    <property type="entry name" value="ALPHA-L-FUCOSIDASE-RELATED"/>
    <property type="match status" value="1"/>
</dbReference>
<dbReference type="PIRSF" id="PIRSF001092">
    <property type="entry name" value="Alpha-L-fucosidase"/>
    <property type="match status" value="1"/>
</dbReference>
<evidence type="ECO:0000256" key="4">
    <source>
        <dbReference type="ARBA" id="ARBA00022729"/>
    </source>
</evidence>
<evidence type="ECO:0000256" key="7">
    <source>
        <dbReference type="PIRSR" id="PIRSR001092-1"/>
    </source>
</evidence>
<organism evidence="10 11">
    <name type="scientific">Pedobacter rhizosphaerae</name>
    <dbReference type="NCBI Taxonomy" id="390241"/>
    <lineage>
        <taxon>Bacteria</taxon>
        <taxon>Pseudomonadati</taxon>
        <taxon>Bacteroidota</taxon>
        <taxon>Sphingobacteriia</taxon>
        <taxon>Sphingobacteriales</taxon>
        <taxon>Sphingobacteriaceae</taxon>
        <taxon>Pedobacter</taxon>
    </lineage>
</organism>
<gene>
    <name evidence="10" type="ORF">SAMN04488023_105186</name>
</gene>
<feature type="chain" id="PRO_5011657720" description="alpha-L-fucosidase" evidence="8">
    <location>
        <begin position="22"/>
        <end position="450"/>
    </location>
</feature>
<keyword evidence="11" id="KW-1185">Reference proteome</keyword>
<dbReference type="OrthoDB" id="107551at2"/>
<comment type="similarity">
    <text evidence="2">Belongs to the glycosyl hydrolase 29 family.</text>
</comment>
<dbReference type="InterPro" id="IPR016286">
    <property type="entry name" value="FUC_metazoa-typ"/>
</dbReference>
<evidence type="ECO:0000256" key="6">
    <source>
        <dbReference type="ARBA" id="ARBA00023295"/>
    </source>
</evidence>
<dbReference type="InterPro" id="IPR000933">
    <property type="entry name" value="Glyco_hydro_29"/>
</dbReference>
<dbReference type="SMART" id="SM00812">
    <property type="entry name" value="Alpha_L_fucos"/>
    <property type="match status" value="1"/>
</dbReference>
<dbReference type="GO" id="GO:0004560">
    <property type="term" value="F:alpha-L-fucosidase activity"/>
    <property type="evidence" value="ECO:0007669"/>
    <property type="project" value="InterPro"/>
</dbReference>
<dbReference type="GO" id="GO:0006004">
    <property type="term" value="P:fucose metabolic process"/>
    <property type="evidence" value="ECO:0007669"/>
    <property type="project" value="InterPro"/>
</dbReference>
<evidence type="ECO:0000256" key="3">
    <source>
        <dbReference type="ARBA" id="ARBA00012662"/>
    </source>
</evidence>
<feature type="domain" description="Glycoside hydrolase family 29 N-terminal" evidence="9">
    <location>
        <begin position="32"/>
        <end position="353"/>
    </location>
</feature>
<evidence type="ECO:0000313" key="11">
    <source>
        <dbReference type="Proteomes" id="UP000199572"/>
    </source>
</evidence>
<feature type="signal peptide" evidence="8">
    <location>
        <begin position="1"/>
        <end position="21"/>
    </location>
</feature>
<name>A0A1H9M9W7_9SPHI</name>
<proteinExistence type="inferred from homology"/>
<dbReference type="STRING" id="390241.SAMN04488023_105186"/>
<dbReference type="Pfam" id="PF01120">
    <property type="entry name" value="Alpha_L_fucos"/>
    <property type="match status" value="1"/>
</dbReference>
<evidence type="ECO:0000259" key="9">
    <source>
        <dbReference type="Pfam" id="PF01120"/>
    </source>
</evidence>
<keyword evidence="5" id="KW-0378">Hydrolase</keyword>
<dbReference type="Gene3D" id="3.20.20.80">
    <property type="entry name" value="Glycosidases"/>
    <property type="match status" value="1"/>
</dbReference>
<feature type="site" description="May be important for catalysis" evidence="7">
    <location>
        <position position="286"/>
    </location>
</feature>
<dbReference type="GO" id="GO:0016139">
    <property type="term" value="P:glycoside catabolic process"/>
    <property type="evidence" value="ECO:0007669"/>
    <property type="project" value="TreeGrafter"/>
</dbReference>
<evidence type="ECO:0000256" key="8">
    <source>
        <dbReference type="SAM" id="SignalP"/>
    </source>
</evidence>
<dbReference type="PANTHER" id="PTHR10030">
    <property type="entry name" value="ALPHA-L-FUCOSIDASE"/>
    <property type="match status" value="1"/>
</dbReference>
<protein>
    <recommendedName>
        <fullName evidence="3">alpha-L-fucosidase</fullName>
        <ecNumber evidence="3">3.2.1.51</ecNumber>
    </recommendedName>
</protein>
<evidence type="ECO:0000313" key="10">
    <source>
        <dbReference type="EMBL" id="SER20478.1"/>
    </source>
</evidence>
<dbReference type="InterPro" id="IPR057739">
    <property type="entry name" value="Glyco_hydro_29_N"/>
</dbReference>
<keyword evidence="4 8" id="KW-0732">Signal</keyword>
<dbReference type="RefSeq" id="WP_090882480.1">
    <property type="nucleotide sequence ID" value="NZ_FOGG01000005.1"/>
</dbReference>
<sequence>MRKKSYLLLFFTVMSLSPLFAQKSIGNESPEAKVKRMQWWTNDCFGMFIHWGLYAMPARHEWVKSRERITTEDYQKYFDHFNPDLFEPKIWAKKAKAAGMKYAVLTTKHHEGFTLFDSKLTDYKATNTPAKRDLVKEFVDAFRAEGIKVGFYYSLIDWHHPQYTVDRIHPQRPIKESDSAYASLNKSRDMATYRKYLYDQVTEILTKYGKIDLLWLDYSFTGKYGKGKDDWGSIELLKQIRKLQPNIIVNNRLDLKEYADGADFETPEQVKPAELEKFKGKVWETCQTFSGSWGYHRDENTWKSNRTLLDLLITSVGNGGNLLLNVGPTARGEFDIRANTALDSLGIWMHANSKSIYNCTYAPQEYPRVDGAKTTYNKAAKKLYVHLFEYPKDGSLSLKGYNKLVKYAQFLHDGSELQTDKEKSNADDLVLKLPARKPNFEIPVVELSLK</sequence>
<dbReference type="SUPFAM" id="SSF51445">
    <property type="entry name" value="(Trans)glycosidases"/>
    <property type="match status" value="1"/>
</dbReference>
<dbReference type="GO" id="GO:0005764">
    <property type="term" value="C:lysosome"/>
    <property type="evidence" value="ECO:0007669"/>
    <property type="project" value="TreeGrafter"/>
</dbReference>
<evidence type="ECO:0000256" key="2">
    <source>
        <dbReference type="ARBA" id="ARBA00007951"/>
    </source>
</evidence>
<evidence type="ECO:0000256" key="5">
    <source>
        <dbReference type="ARBA" id="ARBA00022801"/>
    </source>
</evidence>
<dbReference type="AlphaFoldDB" id="A0A1H9M9W7"/>
<dbReference type="EC" id="3.2.1.51" evidence="3"/>